<reference evidence="5 7" key="2">
    <citation type="submission" date="2016-11" db="EMBL/GenBank/DDBJ databases">
        <title>Whole genomes of Flavobacteriaceae.</title>
        <authorList>
            <person name="Stine C."/>
            <person name="Li C."/>
            <person name="Tadesse D."/>
        </authorList>
    </citation>
    <scope>NUCLEOTIDE SEQUENCE [LARGE SCALE GENOMIC DNA]</scope>
    <source>
        <strain evidence="5 7">ATCC 29551</strain>
    </source>
</reference>
<comment type="similarity">
    <text evidence="1">Belongs to the YciI family.</text>
</comment>
<keyword evidence="2" id="KW-0732">Signal</keyword>
<gene>
    <name evidence="5" type="ORF">B0A62_02295</name>
    <name evidence="4" type="ORF">IW20_09100</name>
</gene>
<evidence type="ECO:0000313" key="7">
    <source>
        <dbReference type="Proteomes" id="UP000198424"/>
    </source>
</evidence>
<dbReference type="Pfam" id="PF03795">
    <property type="entry name" value="YCII"/>
    <property type="match status" value="1"/>
</dbReference>
<dbReference type="OrthoDB" id="8481699at2"/>
<evidence type="ECO:0000259" key="3">
    <source>
        <dbReference type="Pfam" id="PF03795"/>
    </source>
</evidence>
<evidence type="ECO:0000256" key="1">
    <source>
        <dbReference type="ARBA" id="ARBA00007689"/>
    </source>
</evidence>
<feature type="domain" description="YCII-related" evidence="3">
    <location>
        <begin position="55"/>
        <end position="131"/>
    </location>
</feature>
<dbReference type="SUPFAM" id="SSF54909">
    <property type="entry name" value="Dimeric alpha+beta barrel"/>
    <property type="match status" value="1"/>
</dbReference>
<dbReference type="Gene3D" id="3.30.70.1060">
    <property type="entry name" value="Dimeric alpha+beta barrel"/>
    <property type="match status" value="1"/>
</dbReference>
<dbReference type="STRING" id="991.IW20_09100"/>
<accession>A0A086AJQ1</accession>
<reference evidence="4 6" key="1">
    <citation type="submission" date="2014-07" db="EMBL/GenBank/DDBJ databases">
        <title>Genome of Flavobacterium hydatis DSM 2063.</title>
        <authorList>
            <person name="Pipes S.E."/>
            <person name="Stropko S.J."/>
            <person name="Newman J.D."/>
        </authorList>
    </citation>
    <scope>NUCLEOTIDE SEQUENCE [LARGE SCALE GENOMIC DNA]</scope>
    <source>
        <strain evidence="4 6">DSM 2063</strain>
    </source>
</reference>
<dbReference type="Proteomes" id="UP000028712">
    <property type="component" value="Unassembled WGS sequence"/>
</dbReference>
<sequence length="152" mass="17111">MKKTILLLVFLFMNVIVFSQETEVKFDENLAKSLNADDYGMKKYVFCLLKSGTNTTASKEESKKLFEGHMANIGKLAKEGKLVVAGPFMKNDKNYRGIYIFNVATIEEAKELVATDPAINANLLEAELIPWYATAALQETLKIHEKIAKKKM</sequence>
<feature type="signal peptide" evidence="2">
    <location>
        <begin position="1"/>
        <end position="19"/>
    </location>
</feature>
<organism evidence="4 6">
    <name type="scientific">Flavobacterium hydatis</name>
    <name type="common">Cytophaga aquatilis</name>
    <dbReference type="NCBI Taxonomy" id="991"/>
    <lineage>
        <taxon>Bacteria</taxon>
        <taxon>Pseudomonadati</taxon>
        <taxon>Bacteroidota</taxon>
        <taxon>Flavobacteriia</taxon>
        <taxon>Flavobacteriales</taxon>
        <taxon>Flavobacteriaceae</taxon>
        <taxon>Flavobacterium</taxon>
    </lineage>
</organism>
<evidence type="ECO:0000256" key="2">
    <source>
        <dbReference type="SAM" id="SignalP"/>
    </source>
</evidence>
<dbReference type="RefSeq" id="WP_051885659.1">
    <property type="nucleotide sequence ID" value="NZ_JBEWQG010000023.1"/>
</dbReference>
<dbReference type="InterPro" id="IPR005545">
    <property type="entry name" value="YCII"/>
</dbReference>
<keyword evidence="7" id="KW-1185">Reference proteome</keyword>
<dbReference type="eggNOG" id="COG2350">
    <property type="taxonomic scope" value="Bacteria"/>
</dbReference>
<name>A0A086AJQ1_FLAHY</name>
<evidence type="ECO:0000313" key="5">
    <source>
        <dbReference type="EMBL" id="OXA97710.1"/>
    </source>
</evidence>
<dbReference type="AlphaFoldDB" id="A0A086AJQ1"/>
<dbReference type="EMBL" id="JPRM01000012">
    <property type="protein sequence ID" value="KFF16915.1"/>
    <property type="molecule type" value="Genomic_DNA"/>
</dbReference>
<feature type="chain" id="PRO_5001802926" description="YCII-related domain-containing protein" evidence="2">
    <location>
        <begin position="20"/>
        <end position="152"/>
    </location>
</feature>
<proteinExistence type="inferred from homology"/>
<dbReference type="InterPro" id="IPR011008">
    <property type="entry name" value="Dimeric_a/b-barrel"/>
</dbReference>
<evidence type="ECO:0000313" key="4">
    <source>
        <dbReference type="EMBL" id="KFF16915.1"/>
    </source>
</evidence>
<protein>
    <recommendedName>
        <fullName evidence="3">YCII-related domain-containing protein</fullName>
    </recommendedName>
</protein>
<dbReference type="EMBL" id="MUGY01000002">
    <property type="protein sequence ID" value="OXA97710.1"/>
    <property type="molecule type" value="Genomic_DNA"/>
</dbReference>
<dbReference type="Proteomes" id="UP000198424">
    <property type="component" value="Unassembled WGS sequence"/>
</dbReference>
<evidence type="ECO:0000313" key="6">
    <source>
        <dbReference type="Proteomes" id="UP000028712"/>
    </source>
</evidence>
<comment type="caution">
    <text evidence="4">The sequence shown here is derived from an EMBL/GenBank/DDBJ whole genome shotgun (WGS) entry which is preliminary data.</text>
</comment>